<reference evidence="9" key="1">
    <citation type="submission" date="2017-04" db="EMBL/GenBank/DDBJ databases">
        <authorList>
            <person name="Bumgarner R.E."/>
            <person name="Fredricks D.N."/>
            <person name="Srinivasan S."/>
        </authorList>
    </citation>
    <scope>NUCLEOTIDE SEQUENCE [LARGE SCALE GENOMIC DNA]</scope>
    <source>
        <strain evidence="9">KA00405</strain>
    </source>
</reference>
<dbReference type="GO" id="GO:0019288">
    <property type="term" value="P:isopentenyl diphosphate biosynthetic process, methylerythritol 4-phosphate pathway"/>
    <property type="evidence" value="ECO:0007669"/>
    <property type="project" value="UniProtKB-UniRule"/>
</dbReference>
<dbReference type="HAMAP" id="MF_00061">
    <property type="entry name" value="IspE"/>
    <property type="match status" value="1"/>
</dbReference>
<dbReference type="InterPro" id="IPR036554">
    <property type="entry name" value="GHMP_kinase_C_sf"/>
</dbReference>
<comment type="catalytic activity">
    <reaction evidence="6">
        <text>4-CDP-2-C-methyl-D-erythritol + ATP = 4-CDP-2-C-methyl-D-erythritol 2-phosphate + ADP + H(+)</text>
        <dbReference type="Rhea" id="RHEA:18437"/>
        <dbReference type="ChEBI" id="CHEBI:15378"/>
        <dbReference type="ChEBI" id="CHEBI:30616"/>
        <dbReference type="ChEBI" id="CHEBI:57823"/>
        <dbReference type="ChEBI" id="CHEBI:57919"/>
        <dbReference type="ChEBI" id="CHEBI:456216"/>
        <dbReference type="EC" id="2.7.1.148"/>
    </reaction>
</comment>
<evidence type="ECO:0000256" key="2">
    <source>
        <dbReference type="ARBA" id="ARBA00022679"/>
    </source>
</evidence>
<dbReference type="InterPro" id="IPR020568">
    <property type="entry name" value="Ribosomal_Su5_D2-typ_SF"/>
</dbReference>
<feature type="active site" evidence="6">
    <location>
        <position position="21"/>
    </location>
</feature>
<dbReference type="Gene3D" id="3.30.70.890">
    <property type="entry name" value="GHMP kinase, C-terminal domain"/>
    <property type="match status" value="1"/>
</dbReference>
<dbReference type="AlphaFoldDB" id="A0A2J8B037"/>
<dbReference type="SUPFAM" id="SSF54211">
    <property type="entry name" value="Ribosomal protein S5 domain 2-like"/>
    <property type="match status" value="1"/>
</dbReference>
<protein>
    <recommendedName>
        <fullName evidence="1 6">4-diphosphocytidyl-2-C-methyl-D-erythritol kinase</fullName>
        <shortName evidence="6">CMK</shortName>
        <ecNumber evidence="6">2.7.1.148</ecNumber>
    </recommendedName>
    <alternativeName>
        <fullName evidence="6">4-(cytidine-5'-diphospho)-2-C-methyl-D-erythritol kinase</fullName>
    </alternativeName>
</protein>
<organism evidence="8 9">
    <name type="scientific">Mageeibacillus indolicus</name>
    <dbReference type="NCBI Taxonomy" id="884684"/>
    <lineage>
        <taxon>Bacteria</taxon>
        <taxon>Bacillati</taxon>
        <taxon>Bacillota</taxon>
        <taxon>Clostridia</taxon>
        <taxon>Eubacteriales</taxon>
        <taxon>Oscillospiraceae</taxon>
        <taxon>Mageeibacillus</taxon>
    </lineage>
</organism>
<evidence type="ECO:0000256" key="6">
    <source>
        <dbReference type="HAMAP-Rule" id="MF_00061"/>
    </source>
</evidence>
<dbReference type="GO" id="GO:0050515">
    <property type="term" value="F:4-(cytidine 5'-diphospho)-2-C-methyl-D-erythritol kinase activity"/>
    <property type="evidence" value="ECO:0007669"/>
    <property type="project" value="UniProtKB-UniRule"/>
</dbReference>
<comment type="function">
    <text evidence="6">Catalyzes the phosphorylation of the position 2 hydroxy group of 4-diphosphocytidyl-2C-methyl-D-erythritol.</text>
</comment>
<dbReference type="Proteomes" id="UP000236394">
    <property type="component" value="Unassembled WGS sequence"/>
</dbReference>
<dbReference type="UniPathway" id="UPA00056">
    <property type="reaction ID" value="UER00094"/>
</dbReference>
<evidence type="ECO:0000313" key="8">
    <source>
        <dbReference type="EMBL" id="PNH18128.1"/>
    </source>
</evidence>
<evidence type="ECO:0000313" key="9">
    <source>
        <dbReference type="Proteomes" id="UP000236394"/>
    </source>
</evidence>
<keyword evidence="6" id="KW-0414">Isoprene biosynthesis</keyword>
<dbReference type="EC" id="2.7.1.148" evidence="6"/>
<evidence type="ECO:0000256" key="3">
    <source>
        <dbReference type="ARBA" id="ARBA00022741"/>
    </source>
</evidence>
<name>A0A2J8B037_9FIRM</name>
<dbReference type="SUPFAM" id="SSF55060">
    <property type="entry name" value="GHMP Kinase, C-terminal domain"/>
    <property type="match status" value="1"/>
</dbReference>
<gene>
    <name evidence="6" type="primary">ispE</name>
    <name evidence="8" type="ORF">B7R76_07315</name>
</gene>
<dbReference type="InterPro" id="IPR014721">
    <property type="entry name" value="Ribsml_uS5_D2-typ_fold_subgr"/>
</dbReference>
<evidence type="ECO:0000256" key="5">
    <source>
        <dbReference type="ARBA" id="ARBA00022840"/>
    </source>
</evidence>
<evidence type="ECO:0000256" key="1">
    <source>
        <dbReference type="ARBA" id="ARBA00017473"/>
    </source>
</evidence>
<evidence type="ECO:0000256" key="4">
    <source>
        <dbReference type="ARBA" id="ARBA00022777"/>
    </source>
</evidence>
<feature type="binding site" evidence="6">
    <location>
        <begin position="152"/>
        <end position="162"/>
    </location>
    <ligand>
        <name>ATP</name>
        <dbReference type="ChEBI" id="CHEBI:30616"/>
    </ligand>
</feature>
<dbReference type="InterPro" id="IPR004424">
    <property type="entry name" value="IspE"/>
</dbReference>
<comment type="caution">
    <text evidence="8">The sequence shown here is derived from an EMBL/GenBank/DDBJ whole genome shotgun (WGS) entry which is preliminary data.</text>
</comment>
<dbReference type="RefSeq" id="WP_102892737.1">
    <property type="nucleotide sequence ID" value="NZ_NBZD01000004.1"/>
</dbReference>
<proteinExistence type="inferred from homology"/>
<dbReference type="GO" id="GO:0016114">
    <property type="term" value="P:terpenoid biosynthetic process"/>
    <property type="evidence" value="ECO:0007669"/>
    <property type="project" value="InterPro"/>
</dbReference>
<dbReference type="Pfam" id="PF00288">
    <property type="entry name" value="GHMP_kinases_N"/>
    <property type="match status" value="1"/>
</dbReference>
<keyword evidence="3 6" id="KW-0547">Nucleotide-binding</keyword>
<keyword evidence="2 6" id="KW-0808">Transferase</keyword>
<sequence>MIVKRNDGNNIIDFTVKAPAKLNLTLDISGKRSDGFHLLRSYFHTVALADDILVKIETCRGDSLPSETIRANRQATIKDKNTYGINLLIGDELWLIDLQVRGEFAVPASGNNTIIKVFRELADRLRSDNEHSLLEATKYVRRCRIELTKNIPNEAGLGGGSSDAAALIEVLANLKTENSQSTFLPSSAVKKELATAIGMDVPFFLTGGMAEITGAGETVRQIEKTTELPVIIFKPETGISTAIAYKIYDQLNADETSPYRPDNDKFIKNWLEADYGKALLYSGNAFEAILKLVMPEYIQLLSYIRQQTDSASAHLSGSGSAGWIIPSDHKKCESILCALNKKKVWCKLTNLQKRI</sequence>
<dbReference type="PANTHER" id="PTHR43527">
    <property type="entry name" value="4-DIPHOSPHOCYTIDYL-2-C-METHYL-D-ERYTHRITOL KINASE, CHLOROPLASTIC"/>
    <property type="match status" value="1"/>
</dbReference>
<dbReference type="GO" id="GO:0005524">
    <property type="term" value="F:ATP binding"/>
    <property type="evidence" value="ECO:0007669"/>
    <property type="project" value="UniProtKB-UniRule"/>
</dbReference>
<accession>A0A2J8B037</accession>
<comment type="similarity">
    <text evidence="6">Belongs to the GHMP kinase family. IspE subfamily.</text>
</comment>
<feature type="active site" evidence="6">
    <location>
        <position position="200"/>
    </location>
</feature>
<comment type="pathway">
    <text evidence="6">Isoprenoid biosynthesis; isopentenyl diphosphate biosynthesis via DXP pathway; isopentenyl diphosphate from 1-deoxy-D-xylulose 5-phosphate: step 3/6.</text>
</comment>
<evidence type="ECO:0000259" key="7">
    <source>
        <dbReference type="Pfam" id="PF00288"/>
    </source>
</evidence>
<keyword evidence="5 6" id="KW-0067">ATP-binding</keyword>
<feature type="domain" description="GHMP kinase N-terminal" evidence="7">
    <location>
        <begin position="133"/>
        <end position="208"/>
    </location>
</feature>
<dbReference type="PANTHER" id="PTHR43527:SF2">
    <property type="entry name" value="4-DIPHOSPHOCYTIDYL-2-C-METHYL-D-ERYTHRITOL KINASE, CHLOROPLASTIC"/>
    <property type="match status" value="1"/>
</dbReference>
<dbReference type="InterPro" id="IPR006204">
    <property type="entry name" value="GHMP_kinase_N_dom"/>
</dbReference>
<dbReference type="EMBL" id="NBZD01000004">
    <property type="protein sequence ID" value="PNH18128.1"/>
    <property type="molecule type" value="Genomic_DNA"/>
</dbReference>
<dbReference type="Gene3D" id="3.30.230.10">
    <property type="match status" value="1"/>
</dbReference>
<keyword evidence="4 6" id="KW-0418">Kinase</keyword>